<dbReference type="AlphaFoldDB" id="A0A9D4FYJ1"/>
<keyword evidence="3" id="KW-1185">Reference proteome</keyword>
<dbReference type="Proteomes" id="UP000828390">
    <property type="component" value="Unassembled WGS sequence"/>
</dbReference>
<evidence type="ECO:0000313" key="3">
    <source>
        <dbReference type="Proteomes" id="UP000828390"/>
    </source>
</evidence>
<evidence type="ECO:0000256" key="1">
    <source>
        <dbReference type="SAM" id="MobiDB-lite"/>
    </source>
</evidence>
<name>A0A9D4FYJ1_DREPO</name>
<reference evidence="2" key="2">
    <citation type="submission" date="2020-11" db="EMBL/GenBank/DDBJ databases">
        <authorList>
            <person name="McCartney M.A."/>
            <person name="Auch B."/>
            <person name="Kono T."/>
            <person name="Mallez S."/>
            <person name="Becker A."/>
            <person name="Gohl D.M."/>
            <person name="Silverstein K.A.T."/>
            <person name="Koren S."/>
            <person name="Bechman K.B."/>
            <person name="Herman A."/>
            <person name="Abrahante J.E."/>
            <person name="Garbe J."/>
        </authorList>
    </citation>
    <scope>NUCLEOTIDE SEQUENCE</scope>
    <source>
        <strain evidence="2">Duluth1</strain>
        <tissue evidence="2">Whole animal</tissue>
    </source>
</reference>
<evidence type="ECO:0000313" key="2">
    <source>
        <dbReference type="EMBL" id="KAH3806776.1"/>
    </source>
</evidence>
<sequence length="94" mass="10776">MSPLPGFHQWSVNTALSKWKRTDILSRMAVSLVIVRANDPYIFHYTIQKFNICLTLGDVRCDYDVDELCDGTEGAALQTPRHGSTSDLRRRHLR</sequence>
<proteinExistence type="predicted"/>
<accession>A0A9D4FYJ1</accession>
<gene>
    <name evidence="2" type="ORF">DPMN_135103</name>
</gene>
<reference evidence="2" key="1">
    <citation type="journal article" date="2019" name="bioRxiv">
        <title>The Genome of the Zebra Mussel, Dreissena polymorpha: A Resource for Invasive Species Research.</title>
        <authorList>
            <person name="McCartney M.A."/>
            <person name="Auch B."/>
            <person name="Kono T."/>
            <person name="Mallez S."/>
            <person name="Zhang Y."/>
            <person name="Obille A."/>
            <person name="Becker A."/>
            <person name="Abrahante J.E."/>
            <person name="Garbe J."/>
            <person name="Badalamenti J.P."/>
            <person name="Herman A."/>
            <person name="Mangelson H."/>
            <person name="Liachko I."/>
            <person name="Sullivan S."/>
            <person name="Sone E.D."/>
            <person name="Koren S."/>
            <person name="Silverstein K.A.T."/>
            <person name="Beckman K.B."/>
            <person name="Gohl D.M."/>
        </authorList>
    </citation>
    <scope>NUCLEOTIDE SEQUENCE</scope>
    <source>
        <strain evidence="2">Duluth1</strain>
        <tissue evidence="2">Whole animal</tissue>
    </source>
</reference>
<dbReference type="EMBL" id="JAIWYP010000006">
    <property type="protein sequence ID" value="KAH3806776.1"/>
    <property type="molecule type" value="Genomic_DNA"/>
</dbReference>
<organism evidence="2 3">
    <name type="scientific">Dreissena polymorpha</name>
    <name type="common">Zebra mussel</name>
    <name type="synonym">Mytilus polymorpha</name>
    <dbReference type="NCBI Taxonomy" id="45954"/>
    <lineage>
        <taxon>Eukaryota</taxon>
        <taxon>Metazoa</taxon>
        <taxon>Spiralia</taxon>
        <taxon>Lophotrochozoa</taxon>
        <taxon>Mollusca</taxon>
        <taxon>Bivalvia</taxon>
        <taxon>Autobranchia</taxon>
        <taxon>Heteroconchia</taxon>
        <taxon>Euheterodonta</taxon>
        <taxon>Imparidentia</taxon>
        <taxon>Neoheterodontei</taxon>
        <taxon>Myida</taxon>
        <taxon>Dreissenoidea</taxon>
        <taxon>Dreissenidae</taxon>
        <taxon>Dreissena</taxon>
    </lineage>
</organism>
<comment type="caution">
    <text evidence="2">The sequence shown here is derived from an EMBL/GenBank/DDBJ whole genome shotgun (WGS) entry which is preliminary data.</text>
</comment>
<protein>
    <submittedName>
        <fullName evidence="2">Uncharacterized protein</fullName>
    </submittedName>
</protein>
<feature type="region of interest" description="Disordered" evidence="1">
    <location>
        <begin position="75"/>
        <end position="94"/>
    </location>
</feature>